<accession>A0ABN2WS94</accession>
<evidence type="ECO:0000256" key="4">
    <source>
        <dbReference type="PROSITE-ProRule" id="PRU00335"/>
    </source>
</evidence>
<evidence type="ECO:0000259" key="5">
    <source>
        <dbReference type="PROSITE" id="PS50977"/>
    </source>
</evidence>
<dbReference type="InterPro" id="IPR050109">
    <property type="entry name" value="HTH-type_TetR-like_transc_reg"/>
</dbReference>
<gene>
    <name evidence="6" type="ORF">GCM10009801_66570</name>
</gene>
<dbReference type="EMBL" id="BAAAPE010000016">
    <property type="protein sequence ID" value="GAA2096764.1"/>
    <property type="molecule type" value="Genomic_DNA"/>
</dbReference>
<feature type="domain" description="HTH tetR-type" evidence="5">
    <location>
        <begin position="36"/>
        <end position="96"/>
    </location>
</feature>
<evidence type="ECO:0000256" key="1">
    <source>
        <dbReference type="ARBA" id="ARBA00023015"/>
    </source>
</evidence>
<comment type="caution">
    <text evidence="6">The sequence shown here is derived from an EMBL/GenBank/DDBJ whole genome shotgun (WGS) entry which is preliminary data.</text>
</comment>
<sequence length="250" mass="27175">MANRRAPDRAEPQDEWAAKIAALDGPGRAERPGKPPITVGRIMDAAFALVEAEGFEALTMRRVATALGTGPASLYAHVRNKAELDELLIGEVCARVPVPEPDPARWTEQMLEICRALRDEYLRYPGISRAALAAAPNSLDALRLSEGMLTILLAAGVPPRSAAWAIDAAFLYVSAYCFEASLRYRPDSDADQRVLDRDALAERYRMLPPDRFPSTVAHVRELTSGEGHERFEFTLTALLGGLAPEPGPGA</sequence>
<dbReference type="PANTHER" id="PTHR30055:SF151">
    <property type="entry name" value="TRANSCRIPTIONAL REGULATORY PROTEIN"/>
    <property type="match status" value="1"/>
</dbReference>
<dbReference type="RefSeq" id="WP_344533577.1">
    <property type="nucleotide sequence ID" value="NZ_BAAAPE010000016.1"/>
</dbReference>
<evidence type="ECO:0000256" key="2">
    <source>
        <dbReference type="ARBA" id="ARBA00023125"/>
    </source>
</evidence>
<evidence type="ECO:0000256" key="3">
    <source>
        <dbReference type="ARBA" id="ARBA00023163"/>
    </source>
</evidence>
<dbReference type="InterPro" id="IPR009057">
    <property type="entry name" value="Homeodomain-like_sf"/>
</dbReference>
<proteinExistence type="predicted"/>
<dbReference type="SUPFAM" id="SSF48498">
    <property type="entry name" value="Tetracyclin repressor-like, C-terminal domain"/>
    <property type="match status" value="1"/>
</dbReference>
<evidence type="ECO:0000313" key="6">
    <source>
        <dbReference type="EMBL" id="GAA2096764.1"/>
    </source>
</evidence>
<dbReference type="Pfam" id="PF02909">
    <property type="entry name" value="TetR_C_1"/>
    <property type="match status" value="1"/>
</dbReference>
<keyword evidence="7" id="KW-1185">Reference proteome</keyword>
<keyword evidence="2 4" id="KW-0238">DNA-binding</keyword>
<name>A0ABN2WS94_9ACTN</name>
<organism evidence="6 7">
    <name type="scientific">Streptomyces albiaxialis</name>
    <dbReference type="NCBI Taxonomy" id="329523"/>
    <lineage>
        <taxon>Bacteria</taxon>
        <taxon>Bacillati</taxon>
        <taxon>Actinomycetota</taxon>
        <taxon>Actinomycetes</taxon>
        <taxon>Kitasatosporales</taxon>
        <taxon>Streptomycetaceae</taxon>
        <taxon>Streptomyces</taxon>
    </lineage>
</organism>
<dbReference type="Proteomes" id="UP001500016">
    <property type="component" value="Unassembled WGS sequence"/>
</dbReference>
<dbReference type="PROSITE" id="PS50977">
    <property type="entry name" value="HTH_TETR_2"/>
    <property type="match status" value="1"/>
</dbReference>
<protein>
    <recommendedName>
        <fullName evidence="5">HTH tetR-type domain-containing protein</fullName>
    </recommendedName>
</protein>
<dbReference type="InterPro" id="IPR036271">
    <property type="entry name" value="Tet_transcr_reg_TetR-rel_C_sf"/>
</dbReference>
<dbReference type="PANTHER" id="PTHR30055">
    <property type="entry name" value="HTH-TYPE TRANSCRIPTIONAL REGULATOR RUTR"/>
    <property type="match status" value="1"/>
</dbReference>
<dbReference type="SUPFAM" id="SSF46689">
    <property type="entry name" value="Homeodomain-like"/>
    <property type="match status" value="1"/>
</dbReference>
<keyword evidence="1" id="KW-0805">Transcription regulation</keyword>
<dbReference type="InterPro" id="IPR004111">
    <property type="entry name" value="Repressor_TetR_C"/>
</dbReference>
<dbReference type="Pfam" id="PF00440">
    <property type="entry name" value="TetR_N"/>
    <property type="match status" value="1"/>
</dbReference>
<dbReference type="Gene3D" id="1.10.357.10">
    <property type="entry name" value="Tetracycline Repressor, domain 2"/>
    <property type="match status" value="1"/>
</dbReference>
<dbReference type="InterPro" id="IPR001647">
    <property type="entry name" value="HTH_TetR"/>
</dbReference>
<reference evidence="6 7" key="1">
    <citation type="journal article" date="2019" name="Int. J. Syst. Evol. Microbiol.">
        <title>The Global Catalogue of Microorganisms (GCM) 10K type strain sequencing project: providing services to taxonomists for standard genome sequencing and annotation.</title>
        <authorList>
            <consortium name="The Broad Institute Genomics Platform"/>
            <consortium name="The Broad Institute Genome Sequencing Center for Infectious Disease"/>
            <person name="Wu L."/>
            <person name="Ma J."/>
        </authorList>
    </citation>
    <scope>NUCLEOTIDE SEQUENCE [LARGE SCALE GENOMIC DNA]</scope>
    <source>
        <strain evidence="6 7">JCM 15478</strain>
    </source>
</reference>
<evidence type="ECO:0000313" key="7">
    <source>
        <dbReference type="Proteomes" id="UP001500016"/>
    </source>
</evidence>
<feature type="DNA-binding region" description="H-T-H motif" evidence="4">
    <location>
        <begin position="59"/>
        <end position="78"/>
    </location>
</feature>
<keyword evidence="3" id="KW-0804">Transcription</keyword>